<reference evidence="2 3" key="1">
    <citation type="journal article" date="2019" name="Commun. Biol.">
        <title>The bagworm genome reveals a unique fibroin gene that provides high tensile strength.</title>
        <authorList>
            <person name="Kono N."/>
            <person name="Nakamura H."/>
            <person name="Ohtoshi R."/>
            <person name="Tomita M."/>
            <person name="Numata K."/>
            <person name="Arakawa K."/>
        </authorList>
    </citation>
    <scope>NUCLEOTIDE SEQUENCE [LARGE SCALE GENOMIC DNA]</scope>
</reference>
<comment type="caution">
    <text evidence="2">The sequence shown here is derived from an EMBL/GenBank/DDBJ whole genome shotgun (WGS) entry which is preliminary data.</text>
</comment>
<keyword evidence="3" id="KW-1185">Reference proteome</keyword>
<dbReference type="Proteomes" id="UP000299102">
    <property type="component" value="Unassembled WGS sequence"/>
</dbReference>
<organism evidence="2 3">
    <name type="scientific">Eumeta variegata</name>
    <name type="common">Bagworm moth</name>
    <name type="synonym">Eumeta japonica</name>
    <dbReference type="NCBI Taxonomy" id="151549"/>
    <lineage>
        <taxon>Eukaryota</taxon>
        <taxon>Metazoa</taxon>
        <taxon>Ecdysozoa</taxon>
        <taxon>Arthropoda</taxon>
        <taxon>Hexapoda</taxon>
        <taxon>Insecta</taxon>
        <taxon>Pterygota</taxon>
        <taxon>Neoptera</taxon>
        <taxon>Endopterygota</taxon>
        <taxon>Lepidoptera</taxon>
        <taxon>Glossata</taxon>
        <taxon>Ditrysia</taxon>
        <taxon>Tineoidea</taxon>
        <taxon>Psychidae</taxon>
        <taxon>Oiketicinae</taxon>
        <taxon>Eumeta</taxon>
    </lineage>
</organism>
<feature type="region of interest" description="Disordered" evidence="1">
    <location>
        <begin position="1"/>
        <end position="21"/>
    </location>
</feature>
<dbReference type="EMBL" id="BGZK01000436">
    <property type="protein sequence ID" value="GBP43475.1"/>
    <property type="molecule type" value="Genomic_DNA"/>
</dbReference>
<gene>
    <name evidence="2" type="ORF">EVAR_16050_1</name>
</gene>
<proteinExistence type="predicted"/>
<evidence type="ECO:0000313" key="3">
    <source>
        <dbReference type="Proteomes" id="UP000299102"/>
    </source>
</evidence>
<evidence type="ECO:0000256" key="1">
    <source>
        <dbReference type="SAM" id="MobiDB-lite"/>
    </source>
</evidence>
<name>A0A4C1W084_EUMVA</name>
<evidence type="ECO:0000313" key="2">
    <source>
        <dbReference type="EMBL" id="GBP43475.1"/>
    </source>
</evidence>
<sequence length="88" mass="9979">MYHRRETMGVGGIDSLPPARMSNLDPHARISIKLILLKRTQRLPGYYSPSKPCDKIATKRQTAVCPLSTIRIKYTMHVSTSVYDSDDE</sequence>
<dbReference type="AlphaFoldDB" id="A0A4C1W084"/>
<accession>A0A4C1W084</accession>
<protein>
    <submittedName>
        <fullName evidence="2">Uncharacterized protein</fullName>
    </submittedName>
</protein>